<evidence type="ECO:0000256" key="1">
    <source>
        <dbReference type="SAM" id="MobiDB-lite"/>
    </source>
</evidence>
<feature type="region of interest" description="Disordered" evidence="1">
    <location>
        <begin position="601"/>
        <end position="628"/>
    </location>
</feature>
<dbReference type="InterPro" id="IPR051037">
    <property type="entry name" value="RNAPII_TF_IWS1"/>
</dbReference>
<dbReference type="PANTHER" id="PTHR46010:SF1">
    <property type="entry name" value="PROTEIN IWS1 HOMOLOG"/>
    <property type="match status" value="1"/>
</dbReference>
<protein>
    <submittedName>
        <fullName evidence="2">Uncharacterized protein</fullName>
    </submittedName>
</protein>
<feature type="compositionally biased region" description="Basic and acidic residues" evidence="1">
    <location>
        <begin position="347"/>
        <end position="472"/>
    </location>
</feature>
<feature type="compositionally biased region" description="Basic and acidic residues" evidence="1">
    <location>
        <begin position="482"/>
        <end position="504"/>
    </location>
</feature>
<organism evidence="2 3">
    <name type="scientific">Terfezia boudieri ATCC MYA-4762</name>
    <dbReference type="NCBI Taxonomy" id="1051890"/>
    <lineage>
        <taxon>Eukaryota</taxon>
        <taxon>Fungi</taxon>
        <taxon>Dikarya</taxon>
        <taxon>Ascomycota</taxon>
        <taxon>Pezizomycotina</taxon>
        <taxon>Pezizomycetes</taxon>
        <taxon>Pezizales</taxon>
        <taxon>Pezizaceae</taxon>
        <taxon>Terfezia</taxon>
    </lineage>
</organism>
<gene>
    <name evidence="2" type="ORF">L211DRAFT_865288</name>
</gene>
<dbReference type="PANTHER" id="PTHR46010">
    <property type="entry name" value="PROTEIN IWS1 HOMOLOG"/>
    <property type="match status" value="1"/>
</dbReference>
<accession>A0A3N4MFW4</accession>
<reference evidence="2 3" key="1">
    <citation type="journal article" date="2018" name="Nat. Ecol. Evol.">
        <title>Pezizomycetes genomes reveal the molecular basis of ectomycorrhizal truffle lifestyle.</title>
        <authorList>
            <person name="Murat C."/>
            <person name="Payen T."/>
            <person name="Noel B."/>
            <person name="Kuo A."/>
            <person name="Morin E."/>
            <person name="Chen J."/>
            <person name="Kohler A."/>
            <person name="Krizsan K."/>
            <person name="Balestrini R."/>
            <person name="Da Silva C."/>
            <person name="Montanini B."/>
            <person name="Hainaut M."/>
            <person name="Levati E."/>
            <person name="Barry K.W."/>
            <person name="Belfiori B."/>
            <person name="Cichocki N."/>
            <person name="Clum A."/>
            <person name="Dockter R.B."/>
            <person name="Fauchery L."/>
            <person name="Guy J."/>
            <person name="Iotti M."/>
            <person name="Le Tacon F."/>
            <person name="Lindquist E.A."/>
            <person name="Lipzen A."/>
            <person name="Malagnac F."/>
            <person name="Mello A."/>
            <person name="Molinier V."/>
            <person name="Miyauchi S."/>
            <person name="Poulain J."/>
            <person name="Riccioni C."/>
            <person name="Rubini A."/>
            <person name="Sitrit Y."/>
            <person name="Splivallo R."/>
            <person name="Traeger S."/>
            <person name="Wang M."/>
            <person name="Zifcakova L."/>
            <person name="Wipf D."/>
            <person name="Zambonelli A."/>
            <person name="Paolocci F."/>
            <person name="Nowrousian M."/>
            <person name="Ottonello S."/>
            <person name="Baldrian P."/>
            <person name="Spatafora J.W."/>
            <person name="Henrissat B."/>
            <person name="Nagy L.G."/>
            <person name="Aury J.M."/>
            <person name="Wincker P."/>
            <person name="Grigoriev I.V."/>
            <person name="Bonfante P."/>
            <person name="Martin F.M."/>
        </authorList>
    </citation>
    <scope>NUCLEOTIDE SEQUENCE [LARGE SCALE GENOMIC DNA]</scope>
    <source>
        <strain evidence="2 3">ATCC MYA-4762</strain>
    </source>
</reference>
<feature type="region of interest" description="Disordered" evidence="1">
    <location>
        <begin position="344"/>
        <end position="527"/>
    </location>
</feature>
<dbReference type="InParanoid" id="A0A3N4MFW4"/>
<evidence type="ECO:0000313" key="2">
    <source>
        <dbReference type="EMBL" id="RPB27805.1"/>
    </source>
</evidence>
<dbReference type="GO" id="GO:0016973">
    <property type="term" value="P:poly(A)+ mRNA export from nucleus"/>
    <property type="evidence" value="ECO:0007669"/>
    <property type="project" value="TreeGrafter"/>
</dbReference>
<evidence type="ECO:0000313" key="3">
    <source>
        <dbReference type="Proteomes" id="UP000267821"/>
    </source>
</evidence>
<proteinExistence type="predicted"/>
<keyword evidence="3" id="KW-1185">Reference proteome</keyword>
<sequence length="628" mass="71024">MYISHFLVAPLLLHRYFPSKVGPTALVMASVAPDIVSDLYLIMMEFMRMMFKQKVEIHDHTKPPGWIELDSGKPLGIGEWTHSWGGAMWWDAYEGTNNPTQYTSNHGSQYSGQVCPSGAVFSEHHSITAKTTYLSSDVGNGVGSDEPYFPGYYWGEFERFASIPPYNINPHMKALLRYMSTYRSKQSSADSTYPTWTLAIDILLALLTTYLYTLNSHISSQSLYRLTGLTAILFMFQGNLYLSHPASLTTTITVPTTSPNVAGAWWNLIRYMCGAILVGGLLQSIPRHLGNAGREGGGVGEMLRRGIEKLKEEVGGVGELPSLPLTPCGVKVYEVEEVEQSAMEEVLGVKKDQEKEGQEKEKDQGKRDHEKRDHEKRDHEKRDQENKDQEKKDQEKKDQENKDQENKDQEKKDQEIRKEKEKENVQEKKEDQVKDHEKMDKEKEKVQEKKEDQEKEKVQEQEQEKEKEKEEVQEKEEEQEKEQEQEKEKEKTEEQHRGVKRDSGFWDYDTQGTSAQGHRKMECVGAGEGGPLLKDTMGLGILPGGSVKLSSSSTDIPHQEKRRRRSSHGAYAEVAQGNGNSEAWDESLVFTDKPGRATGRSYSFGHGLPGAGGGRRIGDGGTRKAYIH</sequence>
<dbReference type="OrthoDB" id="10507881at2759"/>
<dbReference type="GO" id="GO:0005634">
    <property type="term" value="C:nucleus"/>
    <property type="evidence" value="ECO:0007669"/>
    <property type="project" value="TreeGrafter"/>
</dbReference>
<feature type="region of interest" description="Disordered" evidence="1">
    <location>
        <begin position="544"/>
        <end position="571"/>
    </location>
</feature>
<dbReference type="STRING" id="1051890.A0A3N4MFW4"/>
<dbReference type="AlphaFoldDB" id="A0A3N4MFW4"/>
<dbReference type="Proteomes" id="UP000267821">
    <property type="component" value="Unassembled WGS sequence"/>
</dbReference>
<name>A0A3N4MFW4_9PEZI</name>
<dbReference type="EMBL" id="ML121530">
    <property type="protein sequence ID" value="RPB27805.1"/>
    <property type="molecule type" value="Genomic_DNA"/>
</dbReference>